<dbReference type="EMBL" id="JASBNA010000002">
    <property type="protein sequence ID" value="KAK7694180.1"/>
    <property type="molecule type" value="Genomic_DNA"/>
</dbReference>
<keyword evidence="2" id="KW-0812">Transmembrane</keyword>
<reference evidence="3 4" key="1">
    <citation type="submission" date="2022-09" db="EMBL/GenBank/DDBJ databases">
        <authorList>
            <person name="Palmer J.M."/>
        </authorList>
    </citation>
    <scope>NUCLEOTIDE SEQUENCE [LARGE SCALE GENOMIC DNA]</scope>
    <source>
        <strain evidence="3 4">DSM 7382</strain>
    </source>
</reference>
<keyword evidence="2" id="KW-0472">Membrane</keyword>
<feature type="region of interest" description="Disordered" evidence="1">
    <location>
        <begin position="231"/>
        <end position="253"/>
    </location>
</feature>
<proteinExistence type="predicted"/>
<dbReference type="AlphaFoldDB" id="A0AAW0GWZ0"/>
<protein>
    <submittedName>
        <fullName evidence="3">Uncharacterized protein</fullName>
    </submittedName>
</protein>
<feature type="transmembrane region" description="Helical" evidence="2">
    <location>
        <begin position="142"/>
        <end position="162"/>
    </location>
</feature>
<evidence type="ECO:0000256" key="1">
    <source>
        <dbReference type="SAM" id="MobiDB-lite"/>
    </source>
</evidence>
<accession>A0AAW0GWZ0</accession>
<gene>
    <name evidence="3" type="ORF">QCA50_001360</name>
</gene>
<feature type="transmembrane region" description="Helical" evidence="2">
    <location>
        <begin position="20"/>
        <end position="42"/>
    </location>
</feature>
<keyword evidence="4" id="KW-1185">Reference proteome</keyword>
<feature type="transmembrane region" description="Helical" evidence="2">
    <location>
        <begin position="96"/>
        <end position="121"/>
    </location>
</feature>
<evidence type="ECO:0000313" key="4">
    <source>
        <dbReference type="Proteomes" id="UP001385951"/>
    </source>
</evidence>
<organism evidence="3 4">
    <name type="scientific">Cerrena zonata</name>
    <dbReference type="NCBI Taxonomy" id="2478898"/>
    <lineage>
        <taxon>Eukaryota</taxon>
        <taxon>Fungi</taxon>
        <taxon>Dikarya</taxon>
        <taxon>Basidiomycota</taxon>
        <taxon>Agaricomycotina</taxon>
        <taxon>Agaricomycetes</taxon>
        <taxon>Polyporales</taxon>
        <taxon>Cerrenaceae</taxon>
        <taxon>Cerrena</taxon>
    </lineage>
</organism>
<evidence type="ECO:0000313" key="3">
    <source>
        <dbReference type="EMBL" id="KAK7694180.1"/>
    </source>
</evidence>
<name>A0AAW0GWZ0_9APHY</name>
<keyword evidence="2" id="KW-1133">Transmembrane helix</keyword>
<dbReference type="Proteomes" id="UP001385951">
    <property type="component" value="Unassembled WGS sequence"/>
</dbReference>
<evidence type="ECO:0000256" key="2">
    <source>
        <dbReference type="SAM" id="Phobius"/>
    </source>
</evidence>
<sequence>MPPLPRTLLPRIDYHCCKWWSLNLLSIVLFIISVLFPLKVLFTVYRDPQFNDLGDNFDPATRSFTISAVLYVLSAVLFVLFQLLTFWNNDLPELKIVLYTIHTLLISAGGLQGVKAVFLFHAIATDLSPTRIVTTQFDLTKAVADIMNGTIGVNLILVLLIWEEVHLMGYECDCSSLGVMFLRFLHQPFPRRQYKNESPVLPLQIPPVSMAKPAPAYTEFSRHTAARSTESVYKTPDYAQHDDRDGNFHSIKL</sequence>
<comment type="caution">
    <text evidence="3">The sequence shown here is derived from an EMBL/GenBank/DDBJ whole genome shotgun (WGS) entry which is preliminary data.</text>
</comment>
<feature type="transmembrane region" description="Helical" evidence="2">
    <location>
        <begin position="63"/>
        <end position="84"/>
    </location>
</feature>